<proteinExistence type="predicted"/>
<organism evidence="1">
    <name type="scientific">Dunaliella tertiolecta</name>
    <name type="common">Green alga</name>
    <dbReference type="NCBI Taxonomy" id="3047"/>
    <lineage>
        <taxon>Eukaryota</taxon>
        <taxon>Viridiplantae</taxon>
        <taxon>Chlorophyta</taxon>
        <taxon>core chlorophytes</taxon>
        <taxon>Chlorophyceae</taxon>
        <taxon>CS clade</taxon>
        <taxon>Chlamydomonadales</taxon>
        <taxon>Dunaliellaceae</taxon>
        <taxon>Dunaliella</taxon>
    </lineage>
</organism>
<dbReference type="AlphaFoldDB" id="A0A7S3QSL1"/>
<gene>
    <name evidence="1" type="ORF">DTER00134_LOCUS7003</name>
</gene>
<evidence type="ECO:0000313" key="1">
    <source>
        <dbReference type="EMBL" id="CAE0491930.1"/>
    </source>
</evidence>
<dbReference type="EMBL" id="HBIP01012344">
    <property type="protein sequence ID" value="CAE0491930.1"/>
    <property type="molecule type" value="Transcribed_RNA"/>
</dbReference>
<name>A0A7S3QSL1_DUNTE</name>
<reference evidence="1" key="1">
    <citation type="submission" date="2021-01" db="EMBL/GenBank/DDBJ databases">
        <authorList>
            <person name="Corre E."/>
            <person name="Pelletier E."/>
            <person name="Niang G."/>
            <person name="Scheremetjew M."/>
            <person name="Finn R."/>
            <person name="Kale V."/>
            <person name="Holt S."/>
            <person name="Cochrane G."/>
            <person name="Meng A."/>
            <person name="Brown T."/>
            <person name="Cohen L."/>
        </authorList>
    </citation>
    <scope>NUCLEOTIDE SEQUENCE</scope>
    <source>
        <strain evidence="1">CCMP1320</strain>
    </source>
</reference>
<protein>
    <submittedName>
        <fullName evidence="1">Uncharacterized protein</fullName>
    </submittedName>
</protein>
<sequence>MYPTYHRTNPIHDSLVQRRWVPSSSQQLLHNVLGGGLREASSLMHCYLATPSQGTDLKRCTLADLQAFFHIPCHTVQTFYFRLQFNAVHLLNKRSELATKKRAGQSVQV</sequence>
<accession>A0A7S3QSL1</accession>